<dbReference type="RefSeq" id="WP_342691310.1">
    <property type="nucleotide sequence ID" value="NZ_JBCGDP010000005.1"/>
</dbReference>
<sequence>MKKLLSSLFFLIVLTIQAQKQVVISNDWVAFRQTVDIQTKVKKKFKVVASVKVETNEPKAWAGIWSRIDNKTDEVGFFDNMGDRPIKLNTWQTYTVEGTIDADSKALNFGGLCSYNGKFYFDKFELFIENAKGILEPYTIMNASFEMPLKNGEIQKWEFGTRKGKITKVKEYSAKLDKSAVAGNASLLLEGTGIVVKETGKIGNVEGASPQIGAMISMLEDLKSRVERTVKNMNQYETDYLHDEKANRIGSLIMHLAAAEKYYQVLTFENRDFTPDEKAKWGTALDLDKGGRDEWKGHEIQYYLDIYNEVRNKTISELKKRDDVWFNQLVMKEEITNHYCWFHVMEHQSSHLGQILFLKKRIPPQKEVILEQKIKN</sequence>
<keyword evidence="3" id="KW-1185">Reference proteome</keyword>
<evidence type="ECO:0000256" key="1">
    <source>
        <dbReference type="SAM" id="SignalP"/>
    </source>
</evidence>
<evidence type="ECO:0000313" key="2">
    <source>
        <dbReference type="EMBL" id="MEM0576279.1"/>
    </source>
</evidence>
<feature type="signal peptide" evidence="1">
    <location>
        <begin position="1"/>
        <end position="20"/>
    </location>
</feature>
<keyword evidence="1" id="KW-0732">Signal</keyword>
<dbReference type="Pfam" id="PF04978">
    <property type="entry name" value="MST"/>
    <property type="match status" value="1"/>
</dbReference>
<name>A0ABU9NLU5_9FLAO</name>
<dbReference type="EMBL" id="JBCGDP010000005">
    <property type="protein sequence ID" value="MEM0576279.1"/>
    <property type="molecule type" value="Genomic_DNA"/>
</dbReference>
<accession>A0ABU9NLU5</accession>
<reference evidence="2 3" key="1">
    <citation type="submission" date="2024-03" db="EMBL/GenBank/DDBJ databases">
        <title>Two novel species of the genus Flavobacterium exhibiting potentially degradation of complex polysaccharides.</title>
        <authorList>
            <person name="Lian X."/>
        </authorList>
    </citation>
    <scope>NUCLEOTIDE SEQUENCE [LARGE SCALE GENOMIC DNA]</scope>
    <source>
        <strain evidence="2 3">N6</strain>
    </source>
</reference>
<dbReference type="Gene3D" id="1.20.120.450">
    <property type="entry name" value="dinb family like domain"/>
    <property type="match status" value="1"/>
</dbReference>
<dbReference type="Proteomes" id="UP001468798">
    <property type="component" value="Unassembled WGS sequence"/>
</dbReference>
<feature type="chain" id="PRO_5046906988" evidence="1">
    <location>
        <begin position="21"/>
        <end position="376"/>
    </location>
</feature>
<dbReference type="Gene3D" id="2.60.120.260">
    <property type="entry name" value="Galactose-binding domain-like"/>
    <property type="match status" value="1"/>
</dbReference>
<dbReference type="InterPro" id="IPR007061">
    <property type="entry name" value="MST-like"/>
</dbReference>
<evidence type="ECO:0000313" key="3">
    <source>
        <dbReference type="Proteomes" id="UP001468798"/>
    </source>
</evidence>
<dbReference type="SUPFAM" id="SSF109854">
    <property type="entry name" value="DinB/YfiT-like putative metalloenzymes"/>
    <property type="match status" value="1"/>
</dbReference>
<dbReference type="InterPro" id="IPR034660">
    <property type="entry name" value="DinB/YfiT-like"/>
</dbReference>
<proteinExistence type="predicted"/>
<protein>
    <submittedName>
        <fullName evidence="2">DUF664 domain-containing protein</fullName>
    </submittedName>
</protein>
<gene>
    <name evidence="2" type="ORF">WFZ86_07195</name>
</gene>
<comment type="caution">
    <text evidence="2">The sequence shown here is derived from an EMBL/GenBank/DDBJ whole genome shotgun (WGS) entry which is preliminary data.</text>
</comment>
<organism evidence="2 3">
    <name type="scientific">Flavobacterium polysaccharolyticum</name>
    <dbReference type="NCBI Taxonomy" id="3133148"/>
    <lineage>
        <taxon>Bacteria</taxon>
        <taxon>Pseudomonadati</taxon>
        <taxon>Bacteroidota</taxon>
        <taxon>Flavobacteriia</taxon>
        <taxon>Flavobacteriales</taxon>
        <taxon>Flavobacteriaceae</taxon>
        <taxon>Flavobacterium</taxon>
    </lineage>
</organism>